<evidence type="ECO:0000256" key="1">
    <source>
        <dbReference type="SAM" id="MobiDB-lite"/>
    </source>
</evidence>
<dbReference type="InterPro" id="IPR047767">
    <property type="entry name" value="PSP1-like"/>
</dbReference>
<feature type="region of interest" description="Disordered" evidence="1">
    <location>
        <begin position="1"/>
        <end position="70"/>
    </location>
</feature>
<evidence type="ECO:0000259" key="2">
    <source>
        <dbReference type="PROSITE" id="PS51411"/>
    </source>
</evidence>
<proteinExistence type="predicted"/>
<dbReference type="GO" id="GO:0005737">
    <property type="term" value="C:cytoplasm"/>
    <property type="evidence" value="ECO:0007669"/>
    <property type="project" value="TreeGrafter"/>
</dbReference>
<feature type="compositionally biased region" description="Basic and acidic residues" evidence="1">
    <location>
        <begin position="1"/>
        <end position="14"/>
    </location>
</feature>
<dbReference type="Pfam" id="PF04468">
    <property type="entry name" value="PSP1"/>
    <property type="match status" value="1"/>
</dbReference>
<keyword evidence="4" id="KW-1185">Reference proteome</keyword>
<reference evidence="3" key="1">
    <citation type="submission" date="2023-04" db="EMBL/GenBank/DDBJ databases">
        <title>Black Yeasts Isolated from many extreme environments.</title>
        <authorList>
            <person name="Coleine C."/>
            <person name="Stajich J.E."/>
            <person name="Selbmann L."/>
        </authorList>
    </citation>
    <scope>NUCLEOTIDE SEQUENCE</scope>
    <source>
        <strain evidence="3">CCFEE 5312</strain>
    </source>
</reference>
<feature type="compositionally biased region" description="Polar residues" evidence="1">
    <location>
        <begin position="58"/>
        <end position="70"/>
    </location>
</feature>
<dbReference type="InterPro" id="IPR007557">
    <property type="entry name" value="PSP1_C"/>
</dbReference>
<accession>A0AAJ0GFU0</accession>
<dbReference type="Proteomes" id="UP001271007">
    <property type="component" value="Unassembled WGS sequence"/>
</dbReference>
<dbReference type="EMBL" id="JAWDJX010000005">
    <property type="protein sequence ID" value="KAK3056699.1"/>
    <property type="molecule type" value="Genomic_DNA"/>
</dbReference>
<feature type="domain" description="PSP1 C-terminal" evidence="2">
    <location>
        <begin position="442"/>
        <end position="527"/>
    </location>
</feature>
<protein>
    <recommendedName>
        <fullName evidence="2">PSP1 C-terminal domain-containing protein</fullName>
    </recommendedName>
</protein>
<gene>
    <name evidence="3" type="ORF">LTR09_002492</name>
</gene>
<feature type="region of interest" description="Disordered" evidence="1">
    <location>
        <begin position="717"/>
        <end position="759"/>
    </location>
</feature>
<dbReference type="AlphaFoldDB" id="A0AAJ0GFU0"/>
<dbReference type="PANTHER" id="PTHR43830:SF3">
    <property type="entry name" value="PROTEIN PSP1"/>
    <property type="match status" value="1"/>
</dbReference>
<comment type="caution">
    <text evidence="3">The sequence shown here is derived from an EMBL/GenBank/DDBJ whole genome shotgun (WGS) entry which is preliminary data.</text>
</comment>
<dbReference type="PROSITE" id="PS51411">
    <property type="entry name" value="PSP1_C"/>
    <property type="match status" value="1"/>
</dbReference>
<evidence type="ECO:0000313" key="4">
    <source>
        <dbReference type="Proteomes" id="UP001271007"/>
    </source>
</evidence>
<name>A0AAJ0GFU0_9PEZI</name>
<evidence type="ECO:0000313" key="3">
    <source>
        <dbReference type="EMBL" id="KAK3056699.1"/>
    </source>
</evidence>
<sequence length="802" mass="88238">MEKAAQRNAAREARLAAPNRTRSGLRAEGTPSPAASDASGALPFPIPMQPVPKAGRSMSHSQGQREVPISSNDHTVLPLGLLAEEADTESESEMGGALTHTTSHPPIGSLQRTSTFPSTYASFYGEINGREGGQADGGAQAGFRGDRRLDAAFSNLTIDHPPRRAQWQSKLGWDDVPNVNESRRHSLADIPTRRGSVAGTDSRPQIGGAAFWPDGRMYDWDGGQHTEEARNYRNSTQLLDNGHSVPNLHNANDHQQHYNLDTMKYFDKDEKGQPFDIPNMYKVPFVKLDEHERSDLGGYVPGAISNNMPWANDQRSRNNKQLFIVSFKCSRVDVFFLLENTGLDIKEGDIVIVEADRGQDLGTVQHANVSQDEARLYKKKYGEEQYKWLMMFSKNNNQSSVNPNAQIYGENRDMSNRTNLLANAPPTMQGTPRDNFSTIKAKAIKRLASAHEIRMLSEKEGNEAKAKRTCQQKVAHLHLDMEILDAEWQWDFQKLIFYYYADHYINFKELITELYRIYKTRIWLSAINPASFSQTALGQPPSGIGPGAVVEQNLTNNQAYAMMYGADPDPYGAVPPYRIGFDTYTPNYPAIPGVANSFPPIMGSIGGPFQAPYTNTSSNDPTPTVQPGIVPTGTAADYNYYYDRDSNAQTGAPNGFSHPFSSPSAPNNEFYARMVELNRTLPAGPFNIYSPFGSGLIAAPRQSQAGPSVFGGGARAFQPPIGTRPDSRDHPGQPATSNVGQGGRRRNNGFTLSPSESVMSRHLNDNTATEFVPSSASSTVGYGFNYPRDGQGASEIFGRYPI</sequence>
<organism evidence="3 4">
    <name type="scientific">Extremus antarcticus</name>
    <dbReference type="NCBI Taxonomy" id="702011"/>
    <lineage>
        <taxon>Eukaryota</taxon>
        <taxon>Fungi</taxon>
        <taxon>Dikarya</taxon>
        <taxon>Ascomycota</taxon>
        <taxon>Pezizomycotina</taxon>
        <taxon>Dothideomycetes</taxon>
        <taxon>Dothideomycetidae</taxon>
        <taxon>Mycosphaerellales</taxon>
        <taxon>Extremaceae</taxon>
        <taxon>Extremus</taxon>
    </lineage>
</organism>
<dbReference type="PANTHER" id="PTHR43830">
    <property type="entry name" value="PROTEIN PSP1"/>
    <property type="match status" value="1"/>
</dbReference>